<evidence type="ECO:0000313" key="3">
    <source>
        <dbReference type="Proteomes" id="UP000464524"/>
    </source>
</evidence>
<evidence type="ECO:0000313" key="2">
    <source>
        <dbReference type="EMBL" id="QHJ13277.1"/>
    </source>
</evidence>
<reference evidence="2 3" key="1">
    <citation type="submission" date="2019-12" db="EMBL/GenBank/DDBJ databases">
        <title>Genome sequencing and assembly of endphytes of Porphyra tenera.</title>
        <authorList>
            <person name="Park J.M."/>
            <person name="Shin R."/>
            <person name="Jo S.H."/>
        </authorList>
    </citation>
    <scope>NUCLEOTIDE SEQUENCE [LARGE SCALE GENOMIC DNA]</scope>
    <source>
        <strain evidence="2 3">GPM4</strain>
    </source>
</reference>
<dbReference type="PANTHER" id="PTHR31793">
    <property type="entry name" value="4-HYDROXYBENZOYL-COA THIOESTERASE FAMILY MEMBER"/>
    <property type="match status" value="1"/>
</dbReference>
<evidence type="ECO:0008006" key="4">
    <source>
        <dbReference type="Google" id="ProtNLM"/>
    </source>
</evidence>
<dbReference type="SUPFAM" id="SSF54637">
    <property type="entry name" value="Thioesterase/thiol ester dehydrase-isomerase"/>
    <property type="match status" value="1"/>
</dbReference>
<protein>
    <recommendedName>
        <fullName evidence="4">Thioesterase</fullName>
    </recommendedName>
</protein>
<accession>A0A857JQP3</accession>
<dbReference type="RefSeq" id="WP_160181384.1">
    <property type="nucleotide sequence ID" value="NZ_CP047656.1"/>
</dbReference>
<dbReference type="InterPro" id="IPR050563">
    <property type="entry name" value="4-hydroxybenzoyl-CoA_TE"/>
</dbReference>
<dbReference type="Gene3D" id="3.10.129.10">
    <property type="entry name" value="Hotdog Thioesterase"/>
    <property type="match status" value="1"/>
</dbReference>
<organism evidence="2 3">
    <name type="scientific">Paraglaciecola mesophila</name>
    <dbReference type="NCBI Taxonomy" id="197222"/>
    <lineage>
        <taxon>Bacteria</taxon>
        <taxon>Pseudomonadati</taxon>
        <taxon>Pseudomonadota</taxon>
        <taxon>Gammaproteobacteria</taxon>
        <taxon>Alteromonadales</taxon>
        <taxon>Alteromonadaceae</taxon>
        <taxon>Paraglaciecola</taxon>
    </lineage>
</organism>
<gene>
    <name evidence="2" type="ORF">FX988_03538</name>
</gene>
<dbReference type="EMBL" id="CP047656">
    <property type="protein sequence ID" value="QHJ13277.1"/>
    <property type="molecule type" value="Genomic_DNA"/>
</dbReference>
<dbReference type="OrthoDB" id="9801517at2"/>
<dbReference type="PANTHER" id="PTHR31793:SF37">
    <property type="entry name" value="ACYL-COA THIOESTER HYDROLASE YBGC"/>
    <property type="match status" value="1"/>
</dbReference>
<sequence length="155" mass="17571">MTPDSSLSLVWQFPNPFICQWQISPEQIDHYNHVNNVAYVSQLERTAWAHSNALGLSIEQYQDLDRGMAISRHEIDYLAAAVLGDTLACATWIVACDNKLKLARQFQFIRLSDGLTMLKARTEFVCIALSSGKPKRMPKVFSETYFNAMLTPAKE</sequence>
<dbReference type="AlphaFoldDB" id="A0A857JQP3"/>
<name>A0A857JQP3_9ALTE</name>
<dbReference type="Pfam" id="PF13279">
    <property type="entry name" value="4HBT_2"/>
    <property type="match status" value="1"/>
</dbReference>
<keyword evidence="1" id="KW-0378">Hydrolase</keyword>
<dbReference type="KEGG" id="pmes:FX988_03538"/>
<dbReference type="InterPro" id="IPR029069">
    <property type="entry name" value="HotDog_dom_sf"/>
</dbReference>
<proteinExistence type="predicted"/>
<dbReference type="CDD" id="cd00586">
    <property type="entry name" value="4HBT"/>
    <property type="match status" value="1"/>
</dbReference>
<dbReference type="GO" id="GO:0047617">
    <property type="term" value="F:fatty acyl-CoA hydrolase activity"/>
    <property type="evidence" value="ECO:0007669"/>
    <property type="project" value="TreeGrafter"/>
</dbReference>
<keyword evidence="3" id="KW-1185">Reference proteome</keyword>
<dbReference type="Proteomes" id="UP000464524">
    <property type="component" value="Chromosome"/>
</dbReference>
<evidence type="ECO:0000256" key="1">
    <source>
        <dbReference type="ARBA" id="ARBA00022801"/>
    </source>
</evidence>